<evidence type="ECO:0000256" key="8">
    <source>
        <dbReference type="SAM" id="Coils"/>
    </source>
</evidence>
<evidence type="ECO:0000256" key="3">
    <source>
        <dbReference type="ARBA" id="ARBA00016507"/>
    </source>
</evidence>
<dbReference type="Proteomes" id="UP000824176">
    <property type="component" value="Unassembled WGS sequence"/>
</dbReference>
<protein>
    <recommendedName>
        <fullName evidence="3">Flagellar assembly protein FliH</fullName>
    </recommendedName>
</protein>
<evidence type="ECO:0000256" key="4">
    <source>
        <dbReference type="ARBA" id="ARBA00022448"/>
    </source>
</evidence>
<evidence type="ECO:0000256" key="7">
    <source>
        <dbReference type="ARBA" id="ARBA00023225"/>
    </source>
</evidence>
<dbReference type="InterPro" id="IPR051472">
    <property type="entry name" value="T3SS_Stator/FliH"/>
</dbReference>
<evidence type="ECO:0000313" key="11">
    <source>
        <dbReference type="EMBL" id="HIZ89761.1"/>
    </source>
</evidence>
<organism evidence="11 12">
    <name type="scientific">Candidatus Mucispirillum faecigallinarum</name>
    <dbReference type="NCBI Taxonomy" id="2838699"/>
    <lineage>
        <taxon>Bacteria</taxon>
        <taxon>Pseudomonadati</taxon>
        <taxon>Deferribacterota</taxon>
        <taxon>Deferribacteres</taxon>
        <taxon>Deferribacterales</taxon>
        <taxon>Mucispirillaceae</taxon>
        <taxon>Mucispirillum</taxon>
    </lineage>
</organism>
<accession>A0A9D2GV28</accession>
<dbReference type="GO" id="GO:0044781">
    <property type="term" value="P:bacterial-type flagellum organization"/>
    <property type="evidence" value="ECO:0007669"/>
    <property type="project" value="UniProtKB-KW"/>
</dbReference>
<dbReference type="PANTHER" id="PTHR34982:SF1">
    <property type="entry name" value="FLAGELLAR ASSEMBLY PROTEIN FLIH"/>
    <property type="match status" value="1"/>
</dbReference>
<keyword evidence="7" id="KW-1006">Bacterial flagellum protein export</keyword>
<evidence type="ECO:0000256" key="5">
    <source>
        <dbReference type="ARBA" id="ARBA00022795"/>
    </source>
</evidence>
<feature type="coiled-coil region" evidence="8">
    <location>
        <begin position="190"/>
        <end position="245"/>
    </location>
</feature>
<gene>
    <name evidence="11" type="ORF">H9804_07430</name>
</gene>
<name>A0A9D2GV28_9BACT</name>
<reference evidence="11" key="2">
    <citation type="submission" date="2021-04" db="EMBL/GenBank/DDBJ databases">
        <authorList>
            <person name="Gilroy R."/>
        </authorList>
    </citation>
    <scope>NUCLEOTIDE SEQUENCE</scope>
    <source>
        <strain evidence="11">ChiW4-1371</strain>
    </source>
</reference>
<evidence type="ECO:0000256" key="6">
    <source>
        <dbReference type="ARBA" id="ARBA00022927"/>
    </source>
</evidence>
<keyword evidence="4" id="KW-0813">Transport</keyword>
<comment type="function">
    <text evidence="1">Needed for flagellar regrowth and assembly.</text>
</comment>
<proteinExistence type="inferred from homology"/>
<keyword evidence="6" id="KW-0653">Protein transport</keyword>
<evidence type="ECO:0000256" key="9">
    <source>
        <dbReference type="SAM" id="MobiDB-lite"/>
    </source>
</evidence>
<reference evidence="11" key="1">
    <citation type="journal article" date="2021" name="PeerJ">
        <title>Extensive microbial diversity within the chicken gut microbiome revealed by metagenomics and culture.</title>
        <authorList>
            <person name="Gilroy R."/>
            <person name="Ravi A."/>
            <person name="Getino M."/>
            <person name="Pursley I."/>
            <person name="Horton D.L."/>
            <person name="Alikhan N.F."/>
            <person name="Baker D."/>
            <person name="Gharbi K."/>
            <person name="Hall N."/>
            <person name="Watson M."/>
            <person name="Adriaenssens E.M."/>
            <person name="Foster-Nyarko E."/>
            <person name="Jarju S."/>
            <person name="Secka A."/>
            <person name="Antonio M."/>
            <person name="Oren A."/>
            <person name="Chaudhuri R.R."/>
            <person name="La Ragione R."/>
            <person name="Hildebrand F."/>
            <person name="Pallen M.J."/>
        </authorList>
    </citation>
    <scope>NUCLEOTIDE SEQUENCE</scope>
    <source>
        <strain evidence="11">ChiW4-1371</strain>
    </source>
</reference>
<evidence type="ECO:0000259" key="10">
    <source>
        <dbReference type="Pfam" id="PF02108"/>
    </source>
</evidence>
<feature type="domain" description="Flagellar assembly protein FliH/Type III secretion system HrpE" evidence="10">
    <location>
        <begin position="295"/>
        <end position="399"/>
    </location>
</feature>
<sequence length="419" mass="47491">MSSKVIKEDRSEGVFKMREFATVERGEKDYNLRSFADDEELSVQDMFSDTGEDEPETIEEYEDEVTDKDYWPPSRLAKAEDGIVGEKVDMPAGKIGQGFVEAPMFSDSEVSEPKSPTVIRSRNNDRIEDDLPLEDIPVMHVQSDTEHYRAEELEEEHIKDLQTEGIHHKAHNGEFIPNPAMSPLISESELDDLKNELQTYKEQIEGYKSHAEEMEGLKLTVEKALMERDKQLDAANSELETLKTTLPDQLTQSKEEGRQEGYEQARTEFEKHYEAEKADYMAKLDTFYKDALAKIDEVKAAIDAMDEQIPATVIGFVKTLIGEERKINDKFALNIIKQNLSRLHEFRDIKFKVNPEDVEVTKAGLPDYEVTGDVSIPKGAVIVDSKSGEIALNIDTMINDLETEINAQLTAADNSKTEN</sequence>
<dbReference type="InterPro" id="IPR018035">
    <property type="entry name" value="Flagellar_FliH/T3SS_HrpE"/>
</dbReference>
<comment type="similarity">
    <text evidence="2">Belongs to the FliH family.</text>
</comment>
<evidence type="ECO:0000313" key="12">
    <source>
        <dbReference type="Proteomes" id="UP000824176"/>
    </source>
</evidence>
<feature type="region of interest" description="Disordered" evidence="9">
    <location>
        <begin position="46"/>
        <end position="65"/>
    </location>
</feature>
<feature type="compositionally biased region" description="Acidic residues" evidence="9">
    <location>
        <begin position="50"/>
        <end position="65"/>
    </location>
</feature>
<dbReference type="GO" id="GO:0015031">
    <property type="term" value="P:protein transport"/>
    <property type="evidence" value="ECO:0007669"/>
    <property type="project" value="UniProtKB-KW"/>
</dbReference>
<dbReference type="EMBL" id="DXAQ01000115">
    <property type="protein sequence ID" value="HIZ89761.1"/>
    <property type="molecule type" value="Genomic_DNA"/>
</dbReference>
<dbReference type="GO" id="GO:0005829">
    <property type="term" value="C:cytosol"/>
    <property type="evidence" value="ECO:0007669"/>
    <property type="project" value="TreeGrafter"/>
</dbReference>
<keyword evidence="5" id="KW-1005">Bacterial flagellum biogenesis</keyword>
<evidence type="ECO:0000256" key="2">
    <source>
        <dbReference type="ARBA" id="ARBA00006602"/>
    </source>
</evidence>
<dbReference type="Pfam" id="PF02108">
    <property type="entry name" value="FliH"/>
    <property type="match status" value="1"/>
</dbReference>
<dbReference type="AlphaFoldDB" id="A0A9D2GV28"/>
<keyword evidence="8" id="KW-0175">Coiled coil</keyword>
<evidence type="ECO:0000256" key="1">
    <source>
        <dbReference type="ARBA" id="ARBA00003041"/>
    </source>
</evidence>
<dbReference type="PANTHER" id="PTHR34982">
    <property type="entry name" value="YOP PROTEINS TRANSLOCATION PROTEIN L"/>
    <property type="match status" value="1"/>
</dbReference>
<comment type="caution">
    <text evidence="11">The sequence shown here is derived from an EMBL/GenBank/DDBJ whole genome shotgun (WGS) entry which is preliminary data.</text>
</comment>